<dbReference type="EMBL" id="JAMSHJ010000004">
    <property type="protein sequence ID" value="KAI5420093.1"/>
    <property type="molecule type" value="Genomic_DNA"/>
</dbReference>
<feature type="chain" id="PRO_5039007163" description="Leucine-rich repeat-containing N-terminal plant-type domain-containing protein" evidence="9">
    <location>
        <begin position="21"/>
        <end position="329"/>
    </location>
</feature>
<dbReference type="Gene3D" id="3.80.10.10">
    <property type="entry name" value="Ribonuclease Inhibitor"/>
    <property type="match status" value="1"/>
</dbReference>
<organism evidence="11 12">
    <name type="scientific">Pisum sativum</name>
    <name type="common">Garden pea</name>
    <name type="synonym">Lathyrus oleraceus</name>
    <dbReference type="NCBI Taxonomy" id="3888"/>
    <lineage>
        <taxon>Eukaryota</taxon>
        <taxon>Viridiplantae</taxon>
        <taxon>Streptophyta</taxon>
        <taxon>Embryophyta</taxon>
        <taxon>Tracheophyta</taxon>
        <taxon>Spermatophyta</taxon>
        <taxon>Magnoliopsida</taxon>
        <taxon>eudicotyledons</taxon>
        <taxon>Gunneridae</taxon>
        <taxon>Pentapetalae</taxon>
        <taxon>rosids</taxon>
        <taxon>fabids</taxon>
        <taxon>Fabales</taxon>
        <taxon>Fabaceae</taxon>
        <taxon>Papilionoideae</taxon>
        <taxon>50 kb inversion clade</taxon>
        <taxon>NPAAA clade</taxon>
        <taxon>Hologalegina</taxon>
        <taxon>IRL clade</taxon>
        <taxon>Fabeae</taxon>
        <taxon>Lathyrus</taxon>
    </lineage>
</organism>
<comment type="similarity">
    <text evidence="8">Belongs to the polygalacturonase-inhibiting protein family.</text>
</comment>
<dbReference type="FunFam" id="3.80.10.10:FF:000041">
    <property type="entry name" value="LRR receptor-like serine/threonine-protein kinase ERECTA"/>
    <property type="match status" value="1"/>
</dbReference>
<dbReference type="InterPro" id="IPR032675">
    <property type="entry name" value="LRR_dom_sf"/>
</dbReference>
<dbReference type="SUPFAM" id="SSF52058">
    <property type="entry name" value="L domain-like"/>
    <property type="match status" value="1"/>
</dbReference>
<protein>
    <recommendedName>
        <fullName evidence="10">Leucine-rich repeat-containing N-terminal plant-type domain-containing protein</fullName>
    </recommendedName>
</protein>
<dbReference type="Pfam" id="PF00560">
    <property type="entry name" value="LRR_1"/>
    <property type="match status" value="4"/>
</dbReference>
<keyword evidence="4 9" id="KW-0732">Signal</keyword>
<gene>
    <name evidence="11" type="ORF">KIW84_044041</name>
</gene>
<evidence type="ECO:0000256" key="7">
    <source>
        <dbReference type="ARBA" id="ARBA00023180"/>
    </source>
</evidence>
<dbReference type="PANTHER" id="PTHR48059:SF4">
    <property type="entry name" value="POLYGALACTURONASE INHIBITOR 1-RELATED"/>
    <property type="match status" value="1"/>
</dbReference>
<evidence type="ECO:0000259" key="10">
    <source>
        <dbReference type="Pfam" id="PF08263"/>
    </source>
</evidence>
<proteinExistence type="inferred from homology"/>
<dbReference type="InterPro" id="IPR001611">
    <property type="entry name" value="Leu-rich_rpt"/>
</dbReference>
<accession>A0A9D4XGR6</accession>
<evidence type="ECO:0000256" key="1">
    <source>
        <dbReference type="ARBA" id="ARBA00004196"/>
    </source>
</evidence>
<evidence type="ECO:0000256" key="8">
    <source>
        <dbReference type="ARBA" id="ARBA00038043"/>
    </source>
</evidence>
<dbReference type="GO" id="GO:0016020">
    <property type="term" value="C:membrane"/>
    <property type="evidence" value="ECO:0007669"/>
    <property type="project" value="UniProtKB-SubCell"/>
</dbReference>
<evidence type="ECO:0000313" key="12">
    <source>
        <dbReference type="Proteomes" id="UP001058974"/>
    </source>
</evidence>
<dbReference type="Gramene" id="Psat04G0404100-T1">
    <property type="protein sequence ID" value="KAI5420093.1"/>
    <property type="gene ID" value="KIW84_044041"/>
</dbReference>
<dbReference type="OrthoDB" id="676979at2759"/>
<keyword evidence="12" id="KW-1185">Reference proteome</keyword>
<dbReference type="Gramene" id="Psat4g136200.1">
    <property type="protein sequence ID" value="Psat4g136200.1.cds1"/>
    <property type="gene ID" value="Psat4g136200"/>
</dbReference>
<dbReference type="AlphaFoldDB" id="A0A9D4XGR6"/>
<comment type="subcellular location">
    <subcellularLocation>
        <location evidence="1">Cell envelope</location>
    </subcellularLocation>
    <subcellularLocation>
        <location evidence="2">Membrane</location>
    </subcellularLocation>
</comment>
<name>A0A9D4XGR6_PEA</name>
<evidence type="ECO:0000313" key="11">
    <source>
        <dbReference type="EMBL" id="KAI5420093.1"/>
    </source>
</evidence>
<dbReference type="Pfam" id="PF08263">
    <property type="entry name" value="LRRNT_2"/>
    <property type="match status" value="1"/>
</dbReference>
<evidence type="ECO:0000256" key="6">
    <source>
        <dbReference type="ARBA" id="ARBA00023136"/>
    </source>
</evidence>
<comment type="caution">
    <text evidence="11">The sequence shown here is derived from an EMBL/GenBank/DDBJ whole genome shotgun (WGS) entry which is preliminary data.</text>
</comment>
<dbReference type="InterPro" id="IPR013210">
    <property type="entry name" value="LRR_N_plant-typ"/>
</dbReference>
<reference evidence="11 12" key="1">
    <citation type="journal article" date="2022" name="Nat. Genet.">
        <title>Improved pea reference genome and pan-genome highlight genomic features and evolutionary characteristics.</title>
        <authorList>
            <person name="Yang T."/>
            <person name="Liu R."/>
            <person name="Luo Y."/>
            <person name="Hu S."/>
            <person name="Wang D."/>
            <person name="Wang C."/>
            <person name="Pandey M.K."/>
            <person name="Ge S."/>
            <person name="Xu Q."/>
            <person name="Li N."/>
            <person name="Li G."/>
            <person name="Huang Y."/>
            <person name="Saxena R.K."/>
            <person name="Ji Y."/>
            <person name="Li M."/>
            <person name="Yan X."/>
            <person name="He Y."/>
            <person name="Liu Y."/>
            <person name="Wang X."/>
            <person name="Xiang C."/>
            <person name="Varshney R.K."/>
            <person name="Ding H."/>
            <person name="Gao S."/>
            <person name="Zong X."/>
        </authorList>
    </citation>
    <scope>NUCLEOTIDE SEQUENCE [LARGE SCALE GENOMIC DNA]</scope>
    <source>
        <strain evidence="11 12">cv. Zhongwan 6</strain>
    </source>
</reference>
<feature type="domain" description="Leucine-rich repeat-containing N-terminal plant-type" evidence="10">
    <location>
        <begin position="24"/>
        <end position="63"/>
    </location>
</feature>
<dbReference type="InterPro" id="IPR051848">
    <property type="entry name" value="PGIP"/>
</dbReference>
<keyword evidence="6" id="KW-0472">Membrane</keyword>
<evidence type="ECO:0000256" key="2">
    <source>
        <dbReference type="ARBA" id="ARBA00004370"/>
    </source>
</evidence>
<evidence type="ECO:0000256" key="9">
    <source>
        <dbReference type="SAM" id="SignalP"/>
    </source>
</evidence>
<evidence type="ECO:0000256" key="3">
    <source>
        <dbReference type="ARBA" id="ARBA00022614"/>
    </source>
</evidence>
<keyword evidence="3" id="KW-0433">Leucine-rich repeat</keyword>
<dbReference type="PANTHER" id="PTHR48059">
    <property type="entry name" value="POLYGALACTURONASE INHIBITOR 1"/>
    <property type="match status" value="1"/>
</dbReference>
<dbReference type="Proteomes" id="UP001058974">
    <property type="component" value="Chromosome 4"/>
</dbReference>
<keyword evidence="5" id="KW-0677">Repeat</keyword>
<evidence type="ECO:0000256" key="4">
    <source>
        <dbReference type="ARBA" id="ARBA00022729"/>
    </source>
</evidence>
<sequence>MRTKLFFLLILLSQVASCLSELCHPQDKTTLLQIKKELNNPTILSSWKPNTDCCKMSWYGVTCFRSNNHVRDLTISHDNNLTSKFPLSIGNLPYLESIYFDNLPNLIGPIPIDSISKLLNLKSLTITSTGMSGPIPNFPPHLKNLFNLDLSSNHFSGTLPRYIYKLPKLEMIYFYNNSLTGTIPSSYGYFNNKNLPSLLLSHNHLSGKLPLSLARLNTTVIELSYNNFEGDASMLFGSNKATREIYLTQNMFTLDFGKVELSKTMTTLDVSHNQIYGKLPMGIENISWLNVSYNRLCGKIPKGGNMNKFGVGSFLHNKCLCGCPLPKCK</sequence>
<feature type="signal peptide" evidence="9">
    <location>
        <begin position="1"/>
        <end position="20"/>
    </location>
</feature>
<keyword evidence="7" id="KW-0325">Glycoprotein</keyword>
<evidence type="ECO:0000256" key="5">
    <source>
        <dbReference type="ARBA" id="ARBA00022737"/>
    </source>
</evidence>